<reference evidence="3" key="1">
    <citation type="journal article" date="2023" name="Mol. Phylogenet. Evol.">
        <title>Genome-scale phylogeny and comparative genomics of the fungal order Sordariales.</title>
        <authorList>
            <person name="Hensen N."/>
            <person name="Bonometti L."/>
            <person name="Westerberg I."/>
            <person name="Brannstrom I.O."/>
            <person name="Guillou S."/>
            <person name="Cros-Aarteil S."/>
            <person name="Calhoun S."/>
            <person name="Haridas S."/>
            <person name="Kuo A."/>
            <person name="Mondo S."/>
            <person name="Pangilinan J."/>
            <person name="Riley R."/>
            <person name="LaButti K."/>
            <person name="Andreopoulos B."/>
            <person name="Lipzen A."/>
            <person name="Chen C."/>
            <person name="Yan M."/>
            <person name="Daum C."/>
            <person name="Ng V."/>
            <person name="Clum A."/>
            <person name="Steindorff A."/>
            <person name="Ohm R.A."/>
            <person name="Martin F."/>
            <person name="Silar P."/>
            <person name="Natvig D.O."/>
            <person name="Lalanne C."/>
            <person name="Gautier V."/>
            <person name="Ament-Velasquez S.L."/>
            <person name="Kruys A."/>
            <person name="Hutchinson M.I."/>
            <person name="Powell A.J."/>
            <person name="Barry K."/>
            <person name="Miller A.N."/>
            <person name="Grigoriev I.V."/>
            <person name="Debuchy R."/>
            <person name="Gladieux P."/>
            <person name="Hiltunen Thoren M."/>
            <person name="Johannesson H."/>
        </authorList>
    </citation>
    <scope>NUCLEOTIDE SEQUENCE</scope>
    <source>
        <strain evidence="3">CBS 232.78</strain>
    </source>
</reference>
<dbReference type="EMBL" id="JAULSW010000003">
    <property type="protein sequence ID" value="KAK3387067.1"/>
    <property type="molecule type" value="Genomic_DNA"/>
</dbReference>
<feature type="region of interest" description="Disordered" evidence="2">
    <location>
        <begin position="457"/>
        <end position="581"/>
    </location>
</feature>
<dbReference type="AlphaFoldDB" id="A0AAE0U154"/>
<evidence type="ECO:0000256" key="1">
    <source>
        <dbReference type="SAM" id="Coils"/>
    </source>
</evidence>
<feature type="compositionally biased region" description="Low complexity" evidence="2">
    <location>
        <begin position="400"/>
        <end position="414"/>
    </location>
</feature>
<proteinExistence type="predicted"/>
<evidence type="ECO:0000313" key="3">
    <source>
        <dbReference type="EMBL" id="KAK3387067.1"/>
    </source>
</evidence>
<accession>A0AAE0U154</accession>
<feature type="region of interest" description="Disordered" evidence="2">
    <location>
        <begin position="388"/>
        <end position="418"/>
    </location>
</feature>
<keyword evidence="4" id="KW-1185">Reference proteome</keyword>
<evidence type="ECO:0000313" key="4">
    <source>
        <dbReference type="Proteomes" id="UP001285441"/>
    </source>
</evidence>
<reference evidence="3" key="2">
    <citation type="submission" date="2023-06" db="EMBL/GenBank/DDBJ databases">
        <authorList>
            <consortium name="Lawrence Berkeley National Laboratory"/>
            <person name="Haridas S."/>
            <person name="Hensen N."/>
            <person name="Bonometti L."/>
            <person name="Westerberg I."/>
            <person name="Brannstrom I.O."/>
            <person name="Guillou S."/>
            <person name="Cros-Aarteil S."/>
            <person name="Calhoun S."/>
            <person name="Kuo A."/>
            <person name="Mondo S."/>
            <person name="Pangilinan J."/>
            <person name="Riley R."/>
            <person name="LaButti K."/>
            <person name="Andreopoulos B."/>
            <person name="Lipzen A."/>
            <person name="Chen C."/>
            <person name="Yanf M."/>
            <person name="Daum C."/>
            <person name="Ng V."/>
            <person name="Clum A."/>
            <person name="Steindorff A."/>
            <person name="Ohm R."/>
            <person name="Martin F."/>
            <person name="Silar P."/>
            <person name="Natvig D."/>
            <person name="Lalanne C."/>
            <person name="Gautier V."/>
            <person name="Ament-velasquez S.L."/>
            <person name="Kruys A."/>
            <person name="Hutchinson M.I."/>
            <person name="Powell A.J."/>
            <person name="Barry K."/>
            <person name="Miller A.N."/>
            <person name="Grigoriev I.V."/>
            <person name="Debuchy R."/>
            <person name="Gladieux P."/>
            <person name="Thoren M.H."/>
            <person name="Johannesson H."/>
        </authorList>
    </citation>
    <scope>NUCLEOTIDE SEQUENCE</scope>
    <source>
        <strain evidence="3">CBS 232.78</strain>
    </source>
</reference>
<feature type="region of interest" description="Disordered" evidence="2">
    <location>
        <begin position="1"/>
        <end position="34"/>
    </location>
</feature>
<feature type="region of interest" description="Disordered" evidence="2">
    <location>
        <begin position="645"/>
        <end position="693"/>
    </location>
</feature>
<feature type="compositionally biased region" description="Basic and acidic residues" evidence="2">
    <location>
        <begin position="149"/>
        <end position="165"/>
    </location>
</feature>
<feature type="compositionally biased region" description="Basic and acidic residues" evidence="2">
    <location>
        <begin position="479"/>
        <end position="501"/>
    </location>
</feature>
<comment type="caution">
    <text evidence="3">The sequence shown here is derived from an EMBL/GenBank/DDBJ whole genome shotgun (WGS) entry which is preliminary data.</text>
</comment>
<gene>
    <name evidence="3" type="ORF">B0H63DRAFT_558654</name>
</gene>
<feature type="compositionally biased region" description="Basic and acidic residues" evidence="2">
    <location>
        <begin position="669"/>
        <end position="683"/>
    </location>
</feature>
<feature type="compositionally biased region" description="Polar residues" evidence="2">
    <location>
        <begin position="614"/>
        <end position="627"/>
    </location>
</feature>
<feature type="coiled-coil region" evidence="1">
    <location>
        <begin position="288"/>
        <end position="315"/>
    </location>
</feature>
<feature type="compositionally biased region" description="Polar residues" evidence="2">
    <location>
        <begin position="532"/>
        <end position="544"/>
    </location>
</feature>
<keyword evidence="1" id="KW-0175">Coiled coil</keyword>
<evidence type="ECO:0000256" key="2">
    <source>
        <dbReference type="SAM" id="MobiDB-lite"/>
    </source>
</evidence>
<dbReference type="Proteomes" id="UP001285441">
    <property type="component" value="Unassembled WGS sequence"/>
</dbReference>
<feature type="compositionally biased region" description="Polar residues" evidence="2">
    <location>
        <begin position="24"/>
        <end position="34"/>
    </location>
</feature>
<feature type="compositionally biased region" description="Low complexity" evidence="2">
    <location>
        <begin position="654"/>
        <end position="667"/>
    </location>
</feature>
<feature type="region of interest" description="Disordered" evidence="2">
    <location>
        <begin position="116"/>
        <end position="169"/>
    </location>
</feature>
<evidence type="ECO:0008006" key="5">
    <source>
        <dbReference type="Google" id="ProtNLM"/>
    </source>
</evidence>
<feature type="compositionally biased region" description="Low complexity" evidence="2">
    <location>
        <begin position="558"/>
        <end position="581"/>
    </location>
</feature>
<feature type="region of interest" description="Disordered" evidence="2">
    <location>
        <begin position="597"/>
        <end position="628"/>
    </location>
</feature>
<organism evidence="3 4">
    <name type="scientific">Podospora didyma</name>
    <dbReference type="NCBI Taxonomy" id="330526"/>
    <lineage>
        <taxon>Eukaryota</taxon>
        <taxon>Fungi</taxon>
        <taxon>Dikarya</taxon>
        <taxon>Ascomycota</taxon>
        <taxon>Pezizomycotina</taxon>
        <taxon>Sordariomycetes</taxon>
        <taxon>Sordariomycetidae</taxon>
        <taxon>Sordariales</taxon>
        <taxon>Podosporaceae</taxon>
        <taxon>Podospora</taxon>
    </lineage>
</organism>
<sequence length="693" mass="75471">MPMATETRPRPASGVDLDIHNDNSCDASSQRVPSNSSILGDLPLGNIQNIAKGSVDSLALDFNNLHIHNPAKENIYDQQTTKFRARKARPQVELTTFQTPSTELDVDFSSTRAVSGSNASIVSHEDEGTLPTEQPPRSGGPYLAQQPRAARETPRRSLNAAREDMDSSQAGQKKYLFGCNLIHRRTQSGGDATKDARSANIYTILATRVEEKTGSSEPAIIEETDNMSTTTQVLEADTTIIRLAESQTEEPEIQRDSEATLDTEHDEHHDTVLSHSPSPSVHNAAPRIEDSVEALDKLEEELEALNDVARVNRVLSPETGKAHPPAVMQTIADTVAKTPTTLQRTGSTATRRPGTETVRAKRVERMLSVRKSTSMAFDDKVLTAAKPAGPRKSMVARPTSLLPPKAPAKSSKPPTVSTFELPGEAVARRLKEQREARLSRHITPEEAAVVAAAFSPSKPHVKSTKVPTRPTFELPGEAISRRKREEREAKLRAQEEEERKRREFKARPIRNSIAPNSYPRETVASRARQSKVAPQTENATTEDSVATPRVSPAKKRSSMAATSSSTSRASLSGTSTLSRGRGLMVAPVDSHIGRAASTATSTTGSIHGGGSVGKHSTVSSEEAQQQKLRGKEILARDNVYAVDRERERREREATQAQARQAAAIRSRQLSREWAEKHRTKEAVRASAGASTSS</sequence>
<protein>
    <recommendedName>
        <fullName evidence="5">Carboxylesterase family protein</fullName>
    </recommendedName>
</protein>
<name>A0AAE0U154_9PEZI</name>